<gene>
    <name evidence="7" type="ORF">LARV_00069</name>
</gene>
<feature type="transmembrane region" description="Helical" evidence="5">
    <location>
        <begin position="340"/>
        <end position="359"/>
    </location>
</feature>
<keyword evidence="4 5" id="KW-0472">Membrane</keyword>
<evidence type="ECO:0000256" key="2">
    <source>
        <dbReference type="ARBA" id="ARBA00022692"/>
    </source>
</evidence>
<feature type="transmembrane region" description="Helical" evidence="5">
    <location>
        <begin position="83"/>
        <end position="101"/>
    </location>
</feature>
<sequence length="490" mass="51109">MKRELNGFELLGLNSYSLGLSTAAGIFTPVLLPYLVVTFMPVEQKNTYLAAVRVIGLAVAMLVQPVAGLLSDRCTSRWGRRRPFITFGALGSALAMVFIGLSPNYLGSAADAVSRAALGISLAYVALVAGSMVLHFFSNIAQGAQQALIPDLVPKRQRGRASGVKAALELLAVFLVLLAGPLVDRGQIMAVVGIITAGYLLTMLATDLFVKEDRLRERPAGGVREPVLRLTALTVIFVGITQMAIRLVNFSGGKLTGMGASPALKVGLLGLAGLAAMAGSILVGVYLGAWVGIGAEARRQRSFIWWVINRLLFLAAVGSIQGFTQYYLRDVIRAPNPASATAQLLAVVGAFLVSSALAGGVLADRFGRKRMVALAGWIAAAGALALLTARSPLQVTVSGAILGLATGCFMATNWALGTDLVPPGEAGRYLGISNLAGAGAGIVGAGIGGPLADFFNRIQPGLGYEVIFSIYGMLFLISILVLAQIREPGK</sequence>
<comment type="subcellular location">
    <subcellularLocation>
        <location evidence="1">Cell membrane</location>
        <topology evidence="1">Multi-pass membrane protein</topology>
    </subcellularLocation>
</comment>
<feature type="transmembrane region" description="Helical" evidence="5">
    <location>
        <begin position="429"/>
        <end position="449"/>
    </location>
</feature>
<dbReference type="PROSITE" id="PS50850">
    <property type="entry name" value="MFS"/>
    <property type="match status" value="2"/>
</dbReference>
<feature type="transmembrane region" description="Helical" evidence="5">
    <location>
        <begin position="48"/>
        <end position="71"/>
    </location>
</feature>
<feature type="transmembrane region" description="Helical" evidence="5">
    <location>
        <begin position="461"/>
        <end position="483"/>
    </location>
</feature>
<dbReference type="SUPFAM" id="SSF103473">
    <property type="entry name" value="MFS general substrate transporter"/>
    <property type="match status" value="1"/>
</dbReference>
<dbReference type="EMBL" id="DF967972">
    <property type="protein sequence ID" value="GAP12336.1"/>
    <property type="molecule type" value="Genomic_DNA"/>
</dbReference>
<dbReference type="Proteomes" id="UP000055060">
    <property type="component" value="Unassembled WGS sequence"/>
</dbReference>
<dbReference type="RefSeq" id="WP_075071773.1">
    <property type="nucleotide sequence ID" value="NZ_DF967972.1"/>
</dbReference>
<evidence type="ECO:0000256" key="3">
    <source>
        <dbReference type="ARBA" id="ARBA00022989"/>
    </source>
</evidence>
<dbReference type="PROSITE" id="PS00216">
    <property type="entry name" value="SUGAR_TRANSPORT_1"/>
    <property type="match status" value="1"/>
</dbReference>
<dbReference type="Gene3D" id="1.20.1250.20">
    <property type="entry name" value="MFS general substrate transporter like domains"/>
    <property type="match status" value="2"/>
</dbReference>
<dbReference type="InterPro" id="IPR011701">
    <property type="entry name" value="MFS"/>
</dbReference>
<feature type="transmembrane region" description="Helical" evidence="5">
    <location>
        <begin position="121"/>
        <end position="141"/>
    </location>
</feature>
<feature type="transmembrane region" description="Helical" evidence="5">
    <location>
        <begin position="188"/>
        <end position="210"/>
    </location>
</feature>
<proteinExistence type="predicted"/>
<dbReference type="PANTHER" id="PTHR23528:SF1">
    <property type="entry name" value="MAJOR FACILITATOR SUPERFAMILY (MFS) PROFILE DOMAIN-CONTAINING PROTEIN"/>
    <property type="match status" value="1"/>
</dbReference>
<reference evidence="7" key="1">
    <citation type="submission" date="2015-07" db="EMBL/GenBank/DDBJ databases">
        <title>Draft Genome Sequences of Anaerolinea thermolimosa IMO-1, Bellilinea caldifistulae GOMI-1, Leptolinea tardivitalis YMTK-2, Levilinea saccharolytica KIBI-1,Longilinea arvoryzae KOME-1, Previously Described as Members of the Anaerolineaceae (Chloroflexi).</title>
        <authorList>
            <person name="Sekiguchi Y."/>
            <person name="Ohashi A."/>
            <person name="Matsuura N."/>
            <person name="Tourlousse M.D."/>
        </authorList>
    </citation>
    <scope>NUCLEOTIDE SEQUENCE [LARGE SCALE GENOMIC DNA]</scope>
    <source>
        <strain evidence="7">KOME-1</strain>
    </source>
</reference>
<dbReference type="STRING" id="360412.LARV_00069"/>
<dbReference type="GO" id="GO:0022857">
    <property type="term" value="F:transmembrane transporter activity"/>
    <property type="evidence" value="ECO:0007669"/>
    <property type="project" value="InterPro"/>
</dbReference>
<dbReference type="Pfam" id="PF07690">
    <property type="entry name" value="MFS_1"/>
    <property type="match status" value="2"/>
</dbReference>
<feature type="domain" description="Major facilitator superfamily (MFS) profile" evidence="6">
    <location>
        <begin position="1"/>
        <end position="214"/>
    </location>
</feature>
<dbReference type="OrthoDB" id="9796441at2"/>
<feature type="transmembrane region" description="Helical" evidence="5">
    <location>
        <begin position="303"/>
        <end position="328"/>
    </location>
</feature>
<feature type="domain" description="Major facilitator superfamily (MFS) profile" evidence="6">
    <location>
        <begin position="302"/>
        <end position="490"/>
    </location>
</feature>
<feature type="transmembrane region" description="Helical" evidence="5">
    <location>
        <begin position="268"/>
        <end position="291"/>
    </location>
</feature>
<feature type="transmembrane region" description="Helical" evidence="5">
    <location>
        <begin position="395"/>
        <end position="417"/>
    </location>
</feature>
<keyword evidence="2 5" id="KW-0812">Transmembrane</keyword>
<feature type="transmembrane region" description="Helical" evidence="5">
    <location>
        <begin position="12"/>
        <end position="36"/>
    </location>
</feature>
<evidence type="ECO:0000256" key="5">
    <source>
        <dbReference type="SAM" id="Phobius"/>
    </source>
</evidence>
<evidence type="ECO:0000256" key="4">
    <source>
        <dbReference type="ARBA" id="ARBA00023136"/>
    </source>
</evidence>
<dbReference type="PANTHER" id="PTHR23528">
    <property type="match status" value="1"/>
</dbReference>
<evidence type="ECO:0000256" key="1">
    <source>
        <dbReference type="ARBA" id="ARBA00004651"/>
    </source>
</evidence>
<evidence type="ECO:0000259" key="6">
    <source>
        <dbReference type="PROSITE" id="PS50850"/>
    </source>
</evidence>
<dbReference type="InterPro" id="IPR036259">
    <property type="entry name" value="MFS_trans_sf"/>
</dbReference>
<keyword evidence="3 5" id="KW-1133">Transmembrane helix</keyword>
<dbReference type="InterPro" id="IPR020846">
    <property type="entry name" value="MFS_dom"/>
</dbReference>
<dbReference type="GO" id="GO:0005886">
    <property type="term" value="C:plasma membrane"/>
    <property type="evidence" value="ECO:0007669"/>
    <property type="project" value="UniProtKB-SubCell"/>
</dbReference>
<protein>
    <submittedName>
        <fullName evidence="7">Major facilitator superfamily</fullName>
    </submittedName>
</protein>
<accession>A0A0S7BC37</accession>
<evidence type="ECO:0000313" key="8">
    <source>
        <dbReference type="Proteomes" id="UP000055060"/>
    </source>
</evidence>
<feature type="transmembrane region" description="Helical" evidence="5">
    <location>
        <begin position="162"/>
        <end position="182"/>
    </location>
</feature>
<keyword evidence="8" id="KW-1185">Reference proteome</keyword>
<evidence type="ECO:0000313" key="7">
    <source>
        <dbReference type="EMBL" id="GAP12336.1"/>
    </source>
</evidence>
<feature type="transmembrane region" description="Helical" evidence="5">
    <location>
        <begin position="230"/>
        <end position="248"/>
    </location>
</feature>
<dbReference type="InterPro" id="IPR005829">
    <property type="entry name" value="Sugar_transporter_CS"/>
</dbReference>
<organism evidence="7">
    <name type="scientific">Longilinea arvoryzae</name>
    <dbReference type="NCBI Taxonomy" id="360412"/>
    <lineage>
        <taxon>Bacteria</taxon>
        <taxon>Bacillati</taxon>
        <taxon>Chloroflexota</taxon>
        <taxon>Anaerolineae</taxon>
        <taxon>Anaerolineales</taxon>
        <taxon>Anaerolineaceae</taxon>
        <taxon>Longilinea</taxon>
    </lineage>
</organism>
<name>A0A0S7BC37_9CHLR</name>
<feature type="transmembrane region" description="Helical" evidence="5">
    <location>
        <begin position="371"/>
        <end position="389"/>
    </location>
</feature>
<dbReference type="AlphaFoldDB" id="A0A0S7BC37"/>